<evidence type="ECO:0000256" key="4">
    <source>
        <dbReference type="ARBA" id="ARBA00022801"/>
    </source>
</evidence>
<dbReference type="InterPro" id="IPR014721">
    <property type="entry name" value="Ribsml_uS5_D2-typ_fold_subgr"/>
</dbReference>
<evidence type="ECO:0000256" key="6">
    <source>
        <dbReference type="ARBA" id="ARBA00022840"/>
    </source>
</evidence>
<evidence type="ECO:0008006" key="11">
    <source>
        <dbReference type="Google" id="ProtNLM"/>
    </source>
</evidence>
<accession>A0A0F9ITI7</accession>
<dbReference type="PROSITE" id="PS51786">
    <property type="entry name" value="LON_PROTEOLYTIC"/>
    <property type="match status" value="1"/>
</dbReference>
<dbReference type="Pfam" id="PF05362">
    <property type="entry name" value="Lon_C"/>
    <property type="match status" value="1"/>
</dbReference>
<evidence type="ECO:0000256" key="2">
    <source>
        <dbReference type="ARBA" id="ARBA00022670"/>
    </source>
</evidence>
<dbReference type="SMART" id="SM00382">
    <property type="entry name" value="AAA"/>
    <property type="match status" value="1"/>
</dbReference>
<dbReference type="AlphaFoldDB" id="A0A0F9ITI7"/>
<dbReference type="CDD" id="cd19500">
    <property type="entry name" value="RecA-like_Lon"/>
    <property type="match status" value="1"/>
</dbReference>
<dbReference type="Pfam" id="PF22667">
    <property type="entry name" value="Lon_lid"/>
    <property type="match status" value="1"/>
</dbReference>
<dbReference type="InterPro" id="IPR054594">
    <property type="entry name" value="Lon_lid"/>
</dbReference>
<feature type="domain" description="Lon N-terminal" evidence="9">
    <location>
        <begin position="14"/>
        <end position="207"/>
    </location>
</feature>
<dbReference type="InterPro" id="IPR046336">
    <property type="entry name" value="Lon_prtase_N_sf"/>
</dbReference>
<dbReference type="Gene3D" id="1.20.58.1480">
    <property type="match status" value="1"/>
</dbReference>
<protein>
    <recommendedName>
        <fullName evidence="11">Lon N-terminal domain-containing protein</fullName>
    </recommendedName>
</protein>
<reference evidence="10" key="1">
    <citation type="journal article" date="2015" name="Nature">
        <title>Complex archaea that bridge the gap between prokaryotes and eukaryotes.</title>
        <authorList>
            <person name="Spang A."/>
            <person name="Saw J.H."/>
            <person name="Jorgensen S.L."/>
            <person name="Zaremba-Niedzwiedzka K."/>
            <person name="Martijn J."/>
            <person name="Lind A.E."/>
            <person name="van Eijk R."/>
            <person name="Schleper C."/>
            <person name="Guy L."/>
            <person name="Ettema T.J."/>
        </authorList>
    </citation>
    <scope>NUCLEOTIDE SEQUENCE</scope>
</reference>
<evidence type="ECO:0000256" key="5">
    <source>
        <dbReference type="ARBA" id="ARBA00022825"/>
    </source>
</evidence>
<organism evidence="10">
    <name type="scientific">marine sediment metagenome</name>
    <dbReference type="NCBI Taxonomy" id="412755"/>
    <lineage>
        <taxon>unclassified sequences</taxon>
        <taxon>metagenomes</taxon>
        <taxon>ecological metagenomes</taxon>
    </lineage>
</organism>
<dbReference type="InterPro" id="IPR004815">
    <property type="entry name" value="Lon_bac/euk-typ"/>
</dbReference>
<keyword evidence="2" id="KW-0645">Protease</keyword>
<dbReference type="SUPFAM" id="SSF52540">
    <property type="entry name" value="P-loop containing nucleoside triphosphate hydrolases"/>
    <property type="match status" value="1"/>
</dbReference>
<gene>
    <name evidence="10" type="ORF">LCGC14_1837750</name>
</gene>
<dbReference type="Pfam" id="PF00004">
    <property type="entry name" value="AAA"/>
    <property type="match status" value="1"/>
</dbReference>
<dbReference type="GO" id="GO:0006508">
    <property type="term" value="P:proteolysis"/>
    <property type="evidence" value="ECO:0007669"/>
    <property type="project" value="UniProtKB-KW"/>
</dbReference>
<dbReference type="Gene3D" id="2.30.130.40">
    <property type="entry name" value="LON domain-like"/>
    <property type="match status" value="1"/>
</dbReference>
<dbReference type="InterPro" id="IPR015947">
    <property type="entry name" value="PUA-like_sf"/>
</dbReference>
<keyword evidence="7" id="KW-0346">Stress response</keyword>
<dbReference type="Gene3D" id="3.40.50.300">
    <property type="entry name" value="P-loop containing nucleotide triphosphate hydrolases"/>
    <property type="match status" value="1"/>
</dbReference>
<dbReference type="InterPro" id="IPR027417">
    <property type="entry name" value="P-loop_NTPase"/>
</dbReference>
<dbReference type="PRINTS" id="PR00830">
    <property type="entry name" value="ENDOLAPTASE"/>
</dbReference>
<dbReference type="InterPro" id="IPR003959">
    <property type="entry name" value="ATPase_AAA_core"/>
</dbReference>
<keyword evidence="3" id="KW-0547">Nucleotide-binding</keyword>
<dbReference type="SMART" id="SM00464">
    <property type="entry name" value="LON"/>
    <property type="match status" value="1"/>
</dbReference>
<dbReference type="EMBL" id="LAZR01018249">
    <property type="protein sequence ID" value="KKL97110.1"/>
    <property type="molecule type" value="Genomic_DNA"/>
</dbReference>
<evidence type="ECO:0000313" key="10">
    <source>
        <dbReference type="EMBL" id="KKL97110.1"/>
    </source>
</evidence>
<evidence type="ECO:0000259" key="9">
    <source>
        <dbReference type="PROSITE" id="PS51787"/>
    </source>
</evidence>
<dbReference type="GO" id="GO:0004176">
    <property type="term" value="F:ATP-dependent peptidase activity"/>
    <property type="evidence" value="ECO:0007669"/>
    <property type="project" value="InterPro"/>
</dbReference>
<dbReference type="SUPFAM" id="SSF88697">
    <property type="entry name" value="PUA domain-like"/>
    <property type="match status" value="1"/>
</dbReference>
<evidence type="ECO:0000256" key="1">
    <source>
        <dbReference type="ARBA" id="ARBA00022490"/>
    </source>
</evidence>
<dbReference type="Gene3D" id="3.30.230.10">
    <property type="match status" value="1"/>
</dbReference>
<evidence type="ECO:0000256" key="3">
    <source>
        <dbReference type="ARBA" id="ARBA00022741"/>
    </source>
</evidence>
<name>A0A0F9ITI7_9ZZZZ</name>
<dbReference type="FunFam" id="1.20.5.5270:FF:000002">
    <property type="entry name" value="Lon protease homolog"/>
    <property type="match status" value="1"/>
</dbReference>
<dbReference type="Gene3D" id="1.10.8.60">
    <property type="match status" value="1"/>
</dbReference>
<proteinExistence type="predicted"/>
<keyword evidence="1" id="KW-0963">Cytoplasm</keyword>
<keyword evidence="4" id="KW-0378">Hydrolase</keyword>
<dbReference type="FunFam" id="3.40.50.300:FF:000382">
    <property type="entry name" value="Lon protease homolog 2, peroxisomal"/>
    <property type="match status" value="1"/>
</dbReference>
<evidence type="ECO:0000256" key="7">
    <source>
        <dbReference type="ARBA" id="ARBA00023016"/>
    </source>
</evidence>
<feature type="non-terminal residue" evidence="10">
    <location>
        <position position="638"/>
    </location>
</feature>
<dbReference type="GO" id="GO:0005524">
    <property type="term" value="F:ATP binding"/>
    <property type="evidence" value="ECO:0007669"/>
    <property type="project" value="UniProtKB-KW"/>
</dbReference>
<dbReference type="GO" id="GO:0004252">
    <property type="term" value="F:serine-type endopeptidase activity"/>
    <property type="evidence" value="ECO:0007669"/>
    <property type="project" value="InterPro"/>
</dbReference>
<evidence type="ECO:0000259" key="8">
    <source>
        <dbReference type="PROSITE" id="PS51786"/>
    </source>
</evidence>
<keyword evidence="6" id="KW-0067">ATP-binding</keyword>
<sequence>MARKASAGKLPKKLPLIPLRNLIVFPNLVVPLFVGRTNSIKALEGAMKKNQIIALVAQKGAEIENPTENDLYEIGTVANVMQELKLPDGTAKALVEGMQRIRVKKYIQKDPYFEIEYDALDDAEKPDIELEALMRTAVSQFEKCANLGKPIPQEALLAAMNIDEGGRLADYISFHMNLKTEEKQKVLEALDHKKRIKLTNGFLEREIKILEIGQKIQTRVKNQMSRTQREYLLREQLKAIQGELGDVDEQGGETEELRTKIKEASMPEEVEEKALKELDRLSKMSTASAESSVIRTYIDWLIGLPWTTKKEKELDIKEALAILDSDHHGLDKVKERVLEHLAVHKLSKELKGPILCFVGPPGVGKTSIGKSIAKSLGREFVRISLGGVRDEAEIRGHRRTYVGALPGRIIQSLNQVKSSNPVFMMDEIDKIGADFRGDPSSALLEVLDPEQNSDFRDHYLEVPYDLKDVFFITTANLLDTIPPALRDRMEIIHFPGYTEDEKLNIGKKFLVPKQLKAHGIKTSDLRFSEKALSKVIKEYTREAGVRQLERSIAAVCRQVAKKIVEKTKRTPTLGATKVNDYLGTPKFHWGVAEEKDQIGVATGLAWTEVGGDIIKVEAAILKGNGKLMLTGHLGKVMQ</sequence>
<dbReference type="GO" id="GO:0016887">
    <property type="term" value="F:ATP hydrolysis activity"/>
    <property type="evidence" value="ECO:0007669"/>
    <property type="project" value="InterPro"/>
</dbReference>
<dbReference type="GO" id="GO:0030163">
    <property type="term" value="P:protein catabolic process"/>
    <property type="evidence" value="ECO:0007669"/>
    <property type="project" value="InterPro"/>
</dbReference>
<dbReference type="InterPro" id="IPR008269">
    <property type="entry name" value="Lon_proteolytic"/>
</dbReference>
<dbReference type="Gene3D" id="1.20.5.5270">
    <property type="match status" value="1"/>
</dbReference>
<dbReference type="InterPro" id="IPR003111">
    <property type="entry name" value="Lon_prtase_N"/>
</dbReference>
<dbReference type="NCBIfam" id="TIGR00763">
    <property type="entry name" value="lon"/>
    <property type="match status" value="1"/>
</dbReference>
<dbReference type="Pfam" id="PF02190">
    <property type="entry name" value="LON_substr_bdg"/>
    <property type="match status" value="1"/>
</dbReference>
<dbReference type="PROSITE" id="PS51787">
    <property type="entry name" value="LON_N"/>
    <property type="match status" value="1"/>
</dbReference>
<comment type="caution">
    <text evidence="10">The sequence shown here is derived from an EMBL/GenBank/DDBJ whole genome shotgun (WGS) entry which is preliminary data.</text>
</comment>
<dbReference type="PANTHER" id="PTHR10046">
    <property type="entry name" value="ATP DEPENDENT LON PROTEASE FAMILY MEMBER"/>
    <property type="match status" value="1"/>
</dbReference>
<keyword evidence="5" id="KW-0720">Serine protease</keyword>
<dbReference type="InterPro" id="IPR027065">
    <property type="entry name" value="Lon_Prtase"/>
</dbReference>
<feature type="domain" description="Lon proteolytic" evidence="8">
    <location>
        <begin position="595"/>
        <end position="638"/>
    </location>
</feature>
<dbReference type="InterPro" id="IPR003593">
    <property type="entry name" value="AAA+_ATPase"/>
</dbReference>